<sequence>MSSTHVRILVVEGRCNDQVKTSIFYEKTLESRWEMRMKHEHANKGNVVHVKASFHGEAFFVGESKGVVWDERNMVDEVVWFMSRKGDNERDDGVGLNRDIFEKKIRWEENVGWVGCGEKGINSASDYKTSVHILRGAILELSLQTSSVFHFFPIDFFRNLV</sequence>
<dbReference type="PANTHER" id="PTHR31050">
    <property type="entry name" value="OS08G0413200 PROTEIN"/>
    <property type="match status" value="1"/>
</dbReference>
<evidence type="ECO:0000313" key="1">
    <source>
        <dbReference type="EMBL" id="KAJ0217142.1"/>
    </source>
</evidence>
<gene>
    <name evidence="1" type="ORF">LSAT_V11C300125650</name>
</gene>
<comment type="caution">
    <text evidence="1">The sequence shown here is derived from an EMBL/GenBank/DDBJ whole genome shotgun (WGS) entry which is preliminary data.</text>
</comment>
<dbReference type="EMBL" id="NBSK02000003">
    <property type="protein sequence ID" value="KAJ0217142.1"/>
    <property type="molecule type" value="Genomic_DNA"/>
</dbReference>
<accession>A0A9R1XRV6</accession>
<keyword evidence="2" id="KW-1185">Reference proteome</keyword>
<name>A0A9R1XRV6_LACSA</name>
<dbReference type="Proteomes" id="UP000235145">
    <property type="component" value="Unassembled WGS sequence"/>
</dbReference>
<dbReference type="AlphaFoldDB" id="A0A9R1XRV6"/>
<protein>
    <submittedName>
        <fullName evidence="1">Uncharacterized protein</fullName>
    </submittedName>
</protein>
<reference evidence="1 2" key="1">
    <citation type="journal article" date="2017" name="Nat. Commun.">
        <title>Genome assembly with in vitro proximity ligation data and whole-genome triplication in lettuce.</title>
        <authorList>
            <person name="Reyes-Chin-Wo S."/>
            <person name="Wang Z."/>
            <person name="Yang X."/>
            <person name="Kozik A."/>
            <person name="Arikit S."/>
            <person name="Song C."/>
            <person name="Xia L."/>
            <person name="Froenicke L."/>
            <person name="Lavelle D.O."/>
            <person name="Truco M.J."/>
            <person name="Xia R."/>
            <person name="Zhu S."/>
            <person name="Xu C."/>
            <person name="Xu H."/>
            <person name="Xu X."/>
            <person name="Cox K."/>
            <person name="Korf I."/>
            <person name="Meyers B.C."/>
            <person name="Michelmore R.W."/>
        </authorList>
    </citation>
    <scope>NUCLEOTIDE SEQUENCE [LARGE SCALE GENOMIC DNA]</scope>
    <source>
        <strain evidence="2">cv. Salinas</strain>
        <tissue evidence="1">Seedlings</tissue>
    </source>
</reference>
<proteinExistence type="predicted"/>
<dbReference type="PANTHER" id="PTHR31050:SF3">
    <property type="entry name" value="OS08G0412800 PROTEIN"/>
    <property type="match status" value="1"/>
</dbReference>
<evidence type="ECO:0000313" key="2">
    <source>
        <dbReference type="Proteomes" id="UP000235145"/>
    </source>
</evidence>
<organism evidence="1 2">
    <name type="scientific">Lactuca sativa</name>
    <name type="common">Garden lettuce</name>
    <dbReference type="NCBI Taxonomy" id="4236"/>
    <lineage>
        <taxon>Eukaryota</taxon>
        <taxon>Viridiplantae</taxon>
        <taxon>Streptophyta</taxon>
        <taxon>Embryophyta</taxon>
        <taxon>Tracheophyta</taxon>
        <taxon>Spermatophyta</taxon>
        <taxon>Magnoliopsida</taxon>
        <taxon>eudicotyledons</taxon>
        <taxon>Gunneridae</taxon>
        <taxon>Pentapetalae</taxon>
        <taxon>asterids</taxon>
        <taxon>campanulids</taxon>
        <taxon>Asterales</taxon>
        <taxon>Asteraceae</taxon>
        <taxon>Cichorioideae</taxon>
        <taxon>Cichorieae</taxon>
        <taxon>Lactucinae</taxon>
        <taxon>Lactuca</taxon>
    </lineage>
</organism>